<sequence length="83" mass="9393">MRLTWNGAPPVRLLTSRTVSRSRPGSMSAAPIAPMPRRPPREGLDHWIFHCWLVRAGVLQSNCCSLPSGLMVTHWLLCRKMSR</sequence>
<protein>
    <submittedName>
        <fullName evidence="2">Uncharacterized protein</fullName>
    </submittedName>
</protein>
<accession>A0A1G9F5L7</accession>
<proteinExistence type="predicted"/>
<keyword evidence="3" id="KW-1185">Reference proteome</keyword>
<feature type="region of interest" description="Disordered" evidence="1">
    <location>
        <begin position="16"/>
        <end position="37"/>
    </location>
</feature>
<evidence type="ECO:0000256" key="1">
    <source>
        <dbReference type="SAM" id="MobiDB-lite"/>
    </source>
</evidence>
<organism evidence="2 3">
    <name type="scientific">Nonomuraea jiangxiensis</name>
    <dbReference type="NCBI Taxonomy" id="633440"/>
    <lineage>
        <taxon>Bacteria</taxon>
        <taxon>Bacillati</taxon>
        <taxon>Actinomycetota</taxon>
        <taxon>Actinomycetes</taxon>
        <taxon>Streptosporangiales</taxon>
        <taxon>Streptosporangiaceae</taxon>
        <taxon>Nonomuraea</taxon>
    </lineage>
</organism>
<dbReference type="Proteomes" id="UP000199202">
    <property type="component" value="Unassembled WGS sequence"/>
</dbReference>
<gene>
    <name evidence="2" type="ORF">SAMN05421869_119114</name>
</gene>
<reference evidence="2 3" key="1">
    <citation type="submission" date="2016-10" db="EMBL/GenBank/DDBJ databases">
        <authorList>
            <person name="de Groot N.N."/>
        </authorList>
    </citation>
    <scope>NUCLEOTIDE SEQUENCE [LARGE SCALE GENOMIC DNA]</scope>
    <source>
        <strain evidence="2 3">CGMCC 4.6533</strain>
    </source>
</reference>
<evidence type="ECO:0000313" key="3">
    <source>
        <dbReference type="Proteomes" id="UP000199202"/>
    </source>
</evidence>
<evidence type="ECO:0000313" key="2">
    <source>
        <dbReference type="EMBL" id="SDK83668.1"/>
    </source>
</evidence>
<dbReference type="AlphaFoldDB" id="A0A1G9F5L7"/>
<dbReference type="EMBL" id="FNDJ01000019">
    <property type="protein sequence ID" value="SDK83668.1"/>
    <property type="molecule type" value="Genomic_DNA"/>
</dbReference>
<name>A0A1G9F5L7_9ACTN</name>